<organism evidence="3">
    <name type="scientific">Gongylonema pulchrum</name>
    <dbReference type="NCBI Taxonomy" id="637853"/>
    <lineage>
        <taxon>Eukaryota</taxon>
        <taxon>Metazoa</taxon>
        <taxon>Ecdysozoa</taxon>
        <taxon>Nematoda</taxon>
        <taxon>Chromadorea</taxon>
        <taxon>Rhabditida</taxon>
        <taxon>Spirurina</taxon>
        <taxon>Spiruromorpha</taxon>
        <taxon>Spiruroidea</taxon>
        <taxon>Gongylonematidae</taxon>
        <taxon>Gongylonema</taxon>
    </lineage>
</organism>
<sequence length="94" mass="10669">MDDEGLRGALELNTHRRGFDSRDFEHAAAASNQKLISRVSLSGIVFQAYLPCTFFMIDVLFWLRAVNLFEEHPVWSMLRRCCLSQGLPTPAPPC</sequence>
<reference evidence="1 2" key="2">
    <citation type="submission" date="2018-11" db="EMBL/GenBank/DDBJ databases">
        <authorList>
            <consortium name="Pathogen Informatics"/>
        </authorList>
    </citation>
    <scope>NUCLEOTIDE SEQUENCE [LARGE SCALE GENOMIC DNA]</scope>
</reference>
<proteinExistence type="predicted"/>
<protein>
    <submittedName>
        <fullName evidence="1 3">Uncharacterized protein</fullName>
    </submittedName>
</protein>
<reference evidence="3" key="1">
    <citation type="submission" date="2016-06" db="UniProtKB">
        <authorList>
            <consortium name="WormBaseParasite"/>
        </authorList>
    </citation>
    <scope>IDENTIFICATION</scope>
</reference>
<evidence type="ECO:0000313" key="3">
    <source>
        <dbReference type="WBParaSite" id="GPUH_0001074201-mRNA-1"/>
    </source>
</evidence>
<dbReference type="WBParaSite" id="GPUH_0001074201-mRNA-1">
    <property type="protein sequence ID" value="GPUH_0001074201-mRNA-1"/>
    <property type="gene ID" value="GPUH_0001074201"/>
</dbReference>
<name>A0A183DPT8_9BILA</name>
<evidence type="ECO:0000313" key="2">
    <source>
        <dbReference type="Proteomes" id="UP000271098"/>
    </source>
</evidence>
<dbReference type="Proteomes" id="UP000271098">
    <property type="component" value="Unassembled WGS sequence"/>
</dbReference>
<dbReference type="EMBL" id="UYRT01078120">
    <property type="protein sequence ID" value="VDN17833.1"/>
    <property type="molecule type" value="Genomic_DNA"/>
</dbReference>
<evidence type="ECO:0000313" key="1">
    <source>
        <dbReference type="EMBL" id="VDN17833.1"/>
    </source>
</evidence>
<gene>
    <name evidence="1" type="ORF">GPUH_LOCUS10729</name>
</gene>
<keyword evidence="2" id="KW-1185">Reference proteome</keyword>
<dbReference type="AlphaFoldDB" id="A0A183DPT8"/>
<accession>A0A183DPT8</accession>